<dbReference type="Gene3D" id="2.60.120.920">
    <property type="match status" value="1"/>
</dbReference>
<dbReference type="InterPro" id="IPR013320">
    <property type="entry name" value="ConA-like_dom_sf"/>
</dbReference>
<dbReference type="InterPro" id="IPR043136">
    <property type="entry name" value="B30.2/SPRY_sf"/>
</dbReference>
<keyword evidence="3" id="KW-0547">Nucleotide-binding</keyword>
<reference evidence="3 4" key="1">
    <citation type="submission" date="2024-02" db="EMBL/GenBank/DDBJ databases">
        <authorList>
            <person name="Chen Y."/>
            <person name="Shah S."/>
            <person name="Dougan E. K."/>
            <person name="Thang M."/>
            <person name="Chan C."/>
        </authorList>
    </citation>
    <scope>NUCLEOTIDE SEQUENCE [LARGE SCALE GENOMIC DNA]</scope>
</reference>
<dbReference type="SUPFAM" id="SSF49899">
    <property type="entry name" value="Concanavalin A-like lectins/glucanases"/>
    <property type="match status" value="1"/>
</dbReference>
<keyword evidence="3" id="KW-0067">ATP-binding</keyword>
<sequence>MQWMPNAGITIEGCSLSSSSKAWKGTRGLQPLALPGAEGNFSLTVQSGLVRLGLCTSRAEIDNLGTDLLGFGFGGTGKKSHAGTFEDYGEPFGVGDRLECVLRRDVRGGVALSYSKNGRDLGLAFELEAWWRVRLLMTSHDHPFKLRTCETDEASQLPQLSELPLFPAICGRAFVVNVDGDADAAADAAAPWRTCEELRTTLRYYALRSRGAAKSPVQKAAGAARQEDAHTALQRFFATSDGPEEKTSAVAAWLQGRAEREGRVDFRNSKESLGPLETQGLSFLAGVLGAEESEDDEGREVQTMYVVQCKDPGGGSGLVELFLPRPEVRKDLLMAFERGLLPERQNQIQPRDATGAICDLLAKNVPCSWQEVWLELEVRIKAASLFVHLLIMLSLVLNVVQVRYGGILGKFPNLVTLQHGEPGDGKSIALWLVLQVLYHFDSVKAKHHAAKPGLPDGETGSSPDHQILDLDHDIYKNNPEMQNLLRPHYFYDLSYDEVVPAATNVLLLADAVFPYQRRRSDEVFAEKLQKAVCELRGAAPTLIDPPNTFLYKHFAYDPTTADAECDLFLLVLVGFVVVGHGAWAKVKYAEDDENFMLAANRLKNFAAKVTKLLVACTLAGETCGSCDLVRLPDEHLVSVSKGLQEVVQKVKENGLSPSLLFTWFSEAQISTSVDQIFFQVKQAASVGANGQSFANRSSEEVRRVQRTHALPSGVTLTIIDSQPASKAGADRSYARNVALWESLPRGHAEVRQGEVLVCELSGLRKFGSAEEKFGPLAREAQGARRCALQALPSSMSAMSDPGQLVMVFLTKENGEMCKVSFFQLGGDPYLALGSKNVTLVINVANKKKALADLAAYEEERYQFAVEMAEVFLDQLFDELSENQRKQLISFVTEKGATLCGESISPMHQHIQSYRDGHGKIQAHIRFFSVTSPAASCSGLTLLDPVEAAQHFRAWGLHAVEAIDEALVKDQAEVDKMEKKHLLLPNREGAVVYVVLRKANSTRTALVYKPPV</sequence>
<evidence type="ECO:0000259" key="1">
    <source>
        <dbReference type="Pfam" id="PF00622"/>
    </source>
</evidence>
<proteinExistence type="predicted"/>
<keyword evidence="3" id="KW-0347">Helicase</keyword>
<evidence type="ECO:0000313" key="4">
    <source>
        <dbReference type="Proteomes" id="UP001642464"/>
    </source>
</evidence>
<dbReference type="GO" id="GO:0004386">
    <property type="term" value="F:helicase activity"/>
    <property type="evidence" value="ECO:0007669"/>
    <property type="project" value="UniProtKB-KW"/>
</dbReference>
<dbReference type="Pfam" id="PF25536">
    <property type="entry name" value="DUF7920"/>
    <property type="match status" value="1"/>
</dbReference>
<dbReference type="PANTHER" id="PTHR38566">
    <property type="entry name" value="RNA_LIG_T4_1 DOMAIN-CONTAINING PROTEIN"/>
    <property type="match status" value="1"/>
</dbReference>
<gene>
    <name evidence="3" type="ORF">SCF082_LOCUS52313</name>
</gene>
<dbReference type="EMBL" id="CAXAMM010044029">
    <property type="protein sequence ID" value="CAK9112829.1"/>
    <property type="molecule type" value="Genomic_DNA"/>
</dbReference>
<evidence type="ECO:0000313" key="3">
    <source>
        <dbReference type="EMBL" id="CAK9112829.1"/>
    </source>
</evidence>
<dbReference type="Proteomes" id="UP001642464">
    <property type="component" value="Unassembled WGS sequence"/>
</dbReference>
<keyword evidence="4" id="KW-1185">Reference proteome</keyword>
<accession>A0ABP0SKE8</accession>
<feature type="domain" description="SPRY" evidence="1">
    <location>
        <begin position="44"/>
        <end position="126"/>
    </location>
</feature>
<protein>
    <submittedName>
        <fullName evidence="3">Probable ATP-dependent RNA helicase ddx1 (DEAD box protein 1)</fullName>
    </submittedName>
</protein>
<name>A0ABP0SKE8_9DINO</name>
<dbReference type="InterPro" id="IPR057680">
    <property type="entry name" value="DUF7920"/>
</dbReference>
<keyword evidence="3" id="KW-0378">Hydrolase</keyword>
<organism evidence="3 4">
    <name type="scientific">Durusdinium trenchii</name>
    <dbReference type="NCBI Taxonomy" id="1381693"/>
    <lineage>
        <taxon>Eukaryota</taxon>
        <taxon>Sar</taxon>
        <taxon>Alveolata</taxon>
        <taxon>Dinophyceae</taxon>
        <taxon>Suessiales</taxon>
        <taxon>Symbiodiniaceae</taxon>
        <taxon>Durusdinium</taxon>
    </lineage>
</organism>
<evidence type="ECO:0000259" key="2">
    <source>
        <dbReference type="Pfam" id="PF25536"/>
    </source>
</evidence>
<dbReference type="InterPro" id="IPR003877">
    <property type="entry name" value="SPRY_dom"/>
</dbReference>
<feature type="domain" description="DUF7920" evidence="2">
    <location>
        <begin position="803"/>
        <end position="993"/>
    </location>
</feature>
<comment type="caution">
    <text evidence="3">The sequence shown here is derived from an EMBL/GenBank/DDBJ whole genome shotgun (WGS) entry which is preliminary data.</text>
</comment>
<dbReference type="Pfam" id="PF00622">
    <property type="entry name" value="SPRY"/>
    <property type="match status" value="1"/>
</dbReference>
<dbReference type="PANTHER" id="PTHR38566:SF1">
    <property type="entry name" value="CHROMOSOME UNDETERMINED SCAFFOLD_18, WHOLE GENOME SHOTGUN SEQUENCE"/>
    <property type="match status" value="1"/>
</dbReference>